<dbReference type="AlphaFoldDB" id="A0AA41QIC2"/>
<gene>
    <name evidence="2" type="ORF">ML536_01175</name>
</gene>
<organism evidence="2 3">
    <name type="scientific">Paradevosia shaoguanensis</name>
    <dbReference type="NCBI Taxonomy" id="1335043"/>
    <lineage>
        <taxon>Bacteria</taxon>
        <taxon>Pseudomonadati</taxon>
        <taxon>Pseudomonadota</taxon>
        <taxon>Alphaproteobacteria</taxon>
        <taxon>Hyphomicrobiales</taxon>
        <taxon>Devosiaceae</taxon>
        <taxon>Paradevosia</taxon>
    </lineage>
</organism>
<keyword evidence="1" id="KW-0732">Signal</keyword>
<sequence>MFRKTILIASLVVLAGPVFAQDDAIDRSGIYESEGDGQSLRVDLTHLSGDRYSAAISSTVPITDGVPGCGGGVAGELSIDGTDAMLSVPNEGFVEKEKETLQNSRFCKVSLTFLDEYTLELEEDSGCSYYHGASCSFTGTVVHEASGI</sequence>
<reference evidence="2" key="1">
    <citation type="submission" date="2022-03" db="EMBL/GenBank/DDBJ databases">
        <title>The complete genome sequence of a Methyloterrigena soli.</title>
        <authorList>
            <person name="Zi Z."/>
        </authorList>
    </citation>
    <scope>NUCLEOTIDE SEQUENCE</scope>
    <source>
        <strain evidence="2">M48</strain>
    </source>
</reference>
<evidence type="ECO:0000313" key="3">
    <source>
        <dbReference type="Proteomes" id="UP001156140"/>
    </source>
</evidence>
<keyword evidence="3" id="KW-1185">Reference proteome</keyword>
<dbReference type="EMBL" id="JALAZD010000001">
    <property type="protein sequence ID" value="MCI0125431.1"/>
    <property type="molecule type" value="Genomic_DNA"/>
</dbReference>
<feature type="signal peptide" evidence="1">
    <location>
        <begin position="1"/>
        <end position="20"/>
    </location>
</feature>
<evidence type="ECO:0000313" key="2">
    <source>
        <dbReference type="EMBL" id="MCI0125431.1"/>
    </source>
</evidence>
<protein>
    <submittedName>
        <fullName evidence="2">Uncharacterized protein</fullName>
    </submittedName>
</protein>
<dbReference type="Proteomes" id="UP001156140">
    <property type="component" value="Unassembled WGS sequence"/>
</dbReference>
<dbReference type="RefSeq" id="WP_281734664.1">
    <property type="nucleotide sequence ID" value="NZ_JAKETQ010000001.1"/>
</dbReference>
<evidence type="ECO:0000256" key="1">
    <source>
        <dbReference type="SAM" id="SignalP"/>
    </source>
</evidence>
<proteinExistence type="predicted"/>
<name>A0AA41QIC2_9HYPH</name>
<feature type="chain" id="PRO_5041458267" evidence="1">
    <location>
        <begin position="21"/>
        <end position="148"/>
    </location>
</feature>
<accession>A0AA41QIC2</accession>
<comment type="caution">
    <text evidence="2">The sequence shown here is derived from an EMBL/GenBank/DDBJ whole genome shotgun (WGS) entry which is preliminary data.</text>
</comment>